<evidence type="ECO:0000256" key="3">
    <source>
        <dbReference type="SAM" id="Phobius"/>
    </source>
</evidence>
<reference evidence="5" key="1">
    <citation type="submission" date="2022-07" db="EMBL/GenBank/DDBJ databases">
        <title>Genome Sequence of Leucocoprinus birnbaumii.</title>
        <authorList>
            <person name="Buettner E."/>
        </authorList>
    </citation>
    <scope>NUCLEOTIDE SEQUENCE</scope>
    <source>
        <strain evidence="5">VT141</strain>
    </source>
</reference>
<dbReference type="CDD" id="cd14016">
    <property type="entry name" value="STKc_CK1"/>
    <property type="match status" value="1"/>
</dbReference>
<dbReference type="Proteomes" id="UP001213000">
    <property type="component" value="Unassembled WGS sequence"/>
</dbReference>
<dbReference type="Pfam" id="PF00069">
    <property type="entry name" value="Pkinase"/>
    <property type="match status" value="1"/>
</dbReference>
<keyword evidence="3" id="KW-1133">Transmembrane helix</keyword>
<keyword evidence="3" id="KW-0812">Transmembrane</keyword>
<protein>
    <recommendedName>
        <fullName evidence="1">non-specific serine/threonine protein kinase</fullName>
        <ecNumber evidence="1">2.7.11.1</ecNumber>
    </recommendedName>
</protein>
<dbReference type="GO" id="GO:0004674">
    <property type="term" value="F:protein serine/threonine kinase activity"/>
    <property type="evidence" value="ECO:0007669"/>
    <property type="project" value="UniProtKB-EC"/>
</dbReference>
<evidence type="ECO:0000259" key="4">
    <source>
        <dbReference type="PROSITE" id="PS50011"/>
    </source>
</evidence>
<comment type="caution">
    <text evidence="5">The sequence shown here is derived from an EMBL/GenBank/DDBJ whole genome shotgun (WGS) entry which is preliminary data.</text>
</comment>
<dbReference type="EMBL" id="JANIEX010000001">
    <property type="protein sequence ID" value="KAJ3576985.1"/>
    <property type="molecule type" value="Genomic_DNA"/>
</dbReference>
<keyword evidence="3" id="KW-0472">Membrane</keyword>
<proteinExistence type="predicted"/>
<organism evidence="5 6">
    <name type="scientific">Leucocoprinus birnbaumii</name>
    <dbReference type="NCBI Taxonomy" id="56174"/>
    <lineage>
        <taxon>Eukaryota</taxon>
        <taxon>Fungi</taxon>
        <taxon>Dikarya</taxon>
        <taxon>Basidiomycota</taxon>
        <taxon>Agaricomycotina</taxon>
        <taxon>Agaricomycetes</taxon>
        <taxon>Agaricomycetidae</taxon>
        <taxon>Agaricales</taxon>
        <taxon>Agaricineae</taxon>
        <taxon>Agaricaceae</taxon>
        <taxon>Leucocoprinus</taxon>
    </lineage>
</organism>
<feature type="transmembrane region" description="Helical" evidence="3">
    <location>
        <begin position="452"/>
        <end position="470"/>
    </location>
</feature>
<evidence type="ECO:0000256" key="1">
    <source>
        <dbReference type="ARBA" id="ARBA00012513"/>
    </source>
</evidence>
<name>A0AAD5W3H8_9AGAR</name>
<evidence type="ECO:0000256" key="2">
    <source>
        <dbReference type="SAM" id="MobiDB-lite"/>
    </source>
</evidence>
<dbReference type="InterPro" id="IPR000719">
    <property type="entry name" value="Prot_kinase_dom"/>
</dbReference>
<dbReference type="AlphaFoldDB" id="A0AAD5W3H8"/>
<accession>A0AAD5W3H8</accession>
<keyword evidence="6" id="KW-1185">Reference proteome</keyword>
<feature type="transmembrane region" description="Helical" evidence="3">
    <location>
        <begin position="380"/>
        <end position="401"/>
    </location>
</feature>
<dbReference type="SUPFAM" id="SSF56112">
    <property type="entry name" value="Protein kinase-like (PK-like)"/>
    <property type="match status" value="1"/>
</dbReference>
<feature type="domain" description="Protein kinase" evidence="4">
    <location>
        <begin position="12"/>
        <end position="278"/>
    </location>
</feature>
<dbReference type="PROSITE" id="PS50011">
    <property type="entry name" value="PROTEIN_KINASE_DOM"/>
    <property type="match status" value="1"/>
</dbReference>
<dbReference type="SMART" id="SM00220">
    <property type="entry name" value="S_TKc"/>
    <property type="match status" value="1"/>
</dbReference>
<dbReference type="Gene3D" id="1.10.510.10">
    <property type="entry name" value="Transferase(Phosphotransferase) domain 1"/>
    <property type="match status" value="1"/>
</dbReference>
<dbReference type="EC" id="2.7.11.1" evidence="1"/>
<evidence type="ECO:0000313" key="6">
    <source>
        <dbReference type="Proteomes" id="UP001213000"/>
    </source>
</evidence>
<dbReference type="PANTHER" id="PTHR11909">
    <property type="entry name" value="CASEIN KINASE-RELATED"/>
    <property type="match status" value="1"/>
</dbReference>
<dbReference type="GO" id="GO:0005524">
    <property type="term" value="F:ATP binding"/>
    <property type="evidence" value="ECO:0007669"/>
    <property type="project" value="InterPro"/>
</dbReference>
<dbReference type="InterPro" id="IPR011009">
    <property type="entry name" value="Kinase-like_dom_sf"/>
</dbReference>
<dbReference type="PROSITE" id="PS00108">
    <property type="entry name" value="PROTEIN_KINASE_ST"/>
    <property type="match status" value="1"/>
</dbReference>
<sequence length="593" mass="66735">MSSEYTTFAGKYRLEEEIANGGCGTVFLGVHTVAGKEVAIKIEPAVARNTNSPLKQESKIYKTLMGGPGVPWIMWSGKQGDYNVMIIDLMGPSLEDLFKMCNRHFSLKTVLLLADQLISRIEFIHSKNFVHRDIKPANFVMGTGRSSHLVNVIDFGLAKKFRDSKTSNHIPFKQDDMHGVGTSLFAAINTHLGIESSRRDDLESLAYMLIYFLRGTLPWRKLRAPAHPPRKLPEASDATQPNNADDNAYNPISATWDLIRDAKLKNEPLLTVGLPPEFDVLYKYARGLEFDDLPDYEGLRRLFRGLAERVGIEYDDIYDWTVTSEGQKPSSSHEKRHPTRSISEGTLARLCWSEEVRINALLSLFQAHTHINVITGRTTIWGGFCCSFFSLVVCVLMRIPWYLRISLLEPDHLIFIPLRLILLRDTSCLVLPKLCSFERVFLSLLHHPSPSFLFGAYTLALLLPPLPVHMCGFGGHLLWRFLFLVSFWFSVYSSSPCLANFFHLALFSQLQSDDTLTRPFRGPPSLCAICPNPAPSRPLAFSSALRSHALTQPQAHVRRLATLQHSKAPASDASWVPTTLTPATVFRIHIHIP</sequence>
<evidence type="ECO:0000313" key="5">
    <source>
        <dbReference type="EMBL" id="KAJ3576985.1"/>
    </source>
</evidence>
<feature type="region of interest" description="Disordered" evidence="2">
    <location>
        <begin position="225"/>
        <end position="247"/>
    </location>
</feature>
<feature type="compositionally biased region" description="Polar residues" evidence="2">
    <location>
        <begin position="237"/>
        <end position="247"/>
    </location>
</feature>
<dbReference type="InterPro" id="IPR050235">
    <property type="entry name" value="CK1_Ser-Thr_kinase"/>
</dbReference>
<dbReference type="InterPro" id="IPR008271">
    <property type="entry name" value="Ser/Thr_kinase_AS"/>
</dbReference>
<gene>
    <name evidence="5" type="ORF">NP233_g23</name>
</gene>
<feature type="transmembrane region" description="Helical" evidence="3">
    <location>
        <begin position="477"/>
        <end position="495"/>
    </location>
</feature>